<dbReference type="OrthoDB" id="10013108at2"/>
<sequence length="149" mass="16739">MRYGFVVLFLLFLSLVFTGCGAKAVGQVNVEEALSLPEKHYPVGFDPYGKRILLAVLGNEGAKLEFYSIKNKEIEIAVEPAINGKSIKNAVTDGKYIAWVEATDGNRMWSDDWRIYVKNLKSGEIKKLVRADLQKKEFQRGNLVLNPNC</sequence>
<protein>
    <recommendedName>
        <fullName evidence="3">Lipoprotein</fullName>
    </recommendedName>
</protein>
<dbReference type="STRING" id="273068.TTE2492"/>
<dbReference type="Proteomes" id="UP000000555">
    <property type="component" value="Chromosome"/>
</dbReference>
<accession>Q8R7C4</accession>
<evidence type="ECO:0008006" key="3">
    <source>
        <dbReference type="Google" id="ProtNLM"/>
    </source>
</evidence>
<dbReference type="KEGG" id="tte:TTE2492"/>
<proteinExistence type="predicted"/>
<dbReference type="PROSITE" id="PS51257">
    <property type="entry name" value="PROKAR_LIPOPROTEIN"/>
    <property type="match status" value="1"/>
</dbReference>
<keyword evidence="2" id="KW-1185">Reference proteome</keyword>
<dbReference type="SUPFAM" id="SSF82171">
    <property type="entry name" value="DPP6 N-terminal domain-like"/>
    <property type="match status" value="1"/>
</dbReference>
<reference evidence="1 2" key="1">
    <citation type="journal article" date="2002" name="Genome Res.">
        <title>A complete sequence of the T. tengcongensis genome.</title>
        <authorList>
            <person name="Bao Q."/>
            <person name="Tian Y."/>
            <person name="Li W."/>
            <person name="Xu Z."/>
            <person name="Xuan Z."/>
            <person name="Hu S."/>
            <person name="Dong W."/>
            <person name="Yang J."/>
            <person name="Chen Y."/>
            <person name="Xue Y."/>
            <person name="Xu Y."/>
            <person name="Lai X."/>
            <person name="Huang L."/>
            <person name="Dong X."/>
            <person name="Ma Y."/>
            <person name="Ling L."/>
            <person name="Tan H."/>
            <person name="Chen R."/>
            <person name="Wang J."/>
            <person name="Yu J."/>
            <person name="Yang H."/>
        </authorList>
    </citation>
    <scope>NUCLEOTIDE SEQUENCE [LARGE SCALE GENOMIC DNA]</scope>
    <source>
        <strain evidence="2">DSM 15242 / JCM 11007 / NBRC 100824 / MB4</strain>
    </source>
</reference>
<evidence type="ECO:0000313" key="1">
    <source>
        <dbReference type="EMBL" id="AAM25622.1"/>
    </source>
</evidence>
<dbReference type="HOGENOM" id="CLU_1746272_0_0_9"/>
<dbReference type="AlphaFoldDB" id="Q8R7C4"/>
<name>Q8R7C4_CALS4</name>
<gene>
    <name evidence="1" type="ordered locus">TTE2492</name>
</gene>
<organism evidence="1 2">
    <name type="scientific">Caldanaerobacter subterraneus subsp. tengcongensis (strain DSM 15242 / JCM 11007 / NBRC 100824 / MB4)</name>
    <name type="common">Thermoanaerobacter tengcongensis</name>
    <dbReference type="NCBI Taxonomy" id="273068"/>
    <lineage>
        <taxon>Bacteria</taxon>
        <taxon>Bacillati</taxon>
        <taxon>Bacillota</taxon>
        <taxon>Clostridia</taxon>
        <taxon>Thermoanaerobacterales</taxon>
        <taxon>Thermoanaerobacteraceae</taxon>
        <taxon>Caldanaerobacter</taxon>
    </lineage>
</organism>
<dbReference type="EMBL" id="AE008691">
    <property type="protein sequence ID" value="AAM25622.1"/>
    <property type="molecule type" value="Genomic_DNA"/>
</dbReference>
<dbReference type="RefSeq" id="WP_011026506.1">
    <property type="nucleotide sequence ID" value="NC_003869.1"/>
</dbReference>
<evidence type="ECO:0000313" key="2">
    <source>
        <dbReference type="Proteomes" id="UP000000555"/>
    </source>
</evidence>